<dbReference type="Pfam" id="PF06798">
    <property type="entry name" value="PrkA"/>
    <property type="match status" value="1"/>
</dbReference>
<sequence length="635" mass="71838">MDMAQFDTGWLSLHQPPAGAWTWEGTFADYLQKVQETPSIADLAHARIYRMIMSHGVEKPENQETPRYLFFSQELFGIDDTINEIVEYFAAAARGMDIRRRILLMMGSPGTGKSTITAILKKGMEEYSRTDAGALFAISFCPQQEEPLHLLPEAARREFMQATGVSIEGDLCPYCQWMVDHEYQGRLQEVPVKRVLISESRRIGIGTFAPSDSKVQDISELVGSMDLSTISRYGSESDPRAYRFDGAFNAANRGIMEFIEMLKAQPDFLHGLLTLAQERKIKVGRFGLFDADEAIIAHTNENEFERFVSNKAYEALHNRVLLIKVPYNLTVSQEMRTYQKMMNLTGADLGKHIAPNTLKVAAMFGVGTRLSRDAKFSVKEKLTLYDGKELPDVQQREINRVRELARKQGEGFQGISPRHILDALSYAMASDKDVCVTPTAMLRAIRESFEQHITQVKNQDLLEALKATHELYDEAAKNEIQRAFVDSFQDAAQLLYDNYLEHAEARIMHTTVKDPVTGEEVEPNEKILQDLEKALGISDAAATAFRQEMVNKSGAMARRGQSLSWDSHPKMKEAIEKKLFADVANLVKVTTSTKVLNDQQKNRVMEVKRRLIEDMGYCDHCAQELLDYVGYLLTK</sequence>
<evidence type="ECO:0000259" key="1">
    <source>
        <dbReference type="SMART" id="SM00763"/>
    </source>
</evidence>
<dbReference type="InterPro" id="IPR027417">
    <property type="entry name" value="P-loop_NTPase"/>
</dbReference>
<dbReference type="PANTHER" id="PTHR30267">
    <property type="entry name" value="PROTEIN KINASE PRKA"/>
    <property type="match status" value="1"/>
</dbReference>
<reference evidence="2 3" key="1">
    <citation type="journal article" date="2019" name="Sci. Rep.">
        <title>Sulfobacillus thermotolerans: new insights into resistance and metabolic capacities of acidophilic chemolithotrophs.</title>
        <authorList>
            <person name="Panyushkina A.E."/>
            <person name="Babenko V.V."/>
            <person name="Nikitina A.S."/>
            <person name="Selezneva O.V."/>
            <person name="Tsaplina I.A."/>
            <person name="Letarova M.A."/>
            <person name="Kostryukova E.S."/>
            <person name="Letarov A.V."/>
        </authorList>
    </citation>
    <scope>NUCLEOTIDE SEQUENCE [LARGE SCALE GENOMIC DNA]</scope>
    <source>
        <strain evidence="2 3">Kr1</strain>
    </source>
</reference>
<dbReference type="SMART" id="SM00763">
    <property type="entry name" value="AAA_PrkA"/>
    <property type="match status" value="1"/>
</dbReference>
<name>A0ABM6RUF7_9FIRM</name>
<dbReference type="EMBL" id="CP019454">
    <property type="protein sequence ID" value="AUW95086.1"/>
    <property type="molecule type" value="Genomic_DNA"/>
</dbReference>
<proteinExistence type="predicted"/>
<gene>
    <name evidence="2" type="ORF">BXT84_14925</name>
</gene>
<dbReference type="Pfam" id="PF08298">
    <property type="entry name" value="AAA_PrkA"/>
    <property type="match status" value="1"/>
</dbReference>
<organism evidence="2 3">
    <name type="scientific">Sulfobacillus thermotolerans</name>
    <dbReference type="NCBI Taxonomy" id="338644"/>
    <lineage>
        <taxon>Bacteria</taxon>
        <taxon>Bacillati</taxon>
        <taxon>Bacillota</taxon>
        <taxon>Clostridia</taxon>
        <taxon>Eubacteriales</taxon>
        <taxon>Clostridiales Family XVII. Incertae Sedis</taxon>
        <taxon>Sulfobacillus</taxon>
    </lineage>
</organism>
<accession>A0ABM6RUF7</accession>
<dbReference type="PANTHER" id="PTHR30267:SF2">
    <property type="entry name" value="PROTEIN PRKA"/>
    <property type="match status" value="1"/>
</dbReference>
<evidence type="ECO:0000313" key="2">
    <source>
        <dbReference type="EMBL" id="AUW95086.1"/>
    </source>
</evidence>
<dbReference type="Gene3D" id="3.40.50.300">
    <property type="entry name" value="P-loop containing nucleotide triphosphate hydrolases"/>
    <property type="match status" value="1"/>
</dbReference>
<evidence type="ECO:0000313" key="3">
    <source>
        <dbReference type="Proteomes" id="UP000325292"/>
    </source>
</evidence>
<dbReference type="SUPFAM" id="SSF52540">
    <property type="entry name" value="P-loop containing nucleoside triphosphate hydrolases"/>
    <property type="match status" value="1"/>
</dbReference>
<dbReference type="Proteomes" id="UP000325292">
    <property type="component" value="Chromosome"/>
</dbReference>
<feature type="domain" description="PrkA AAA" evidence="1">
    <location>
        <begin position="25"/>
        <end position="377"/>
    </location>
</feature>
<keyword evidence="3" id="KW-1185">Reference proteome</keyword>
<protein>
    <submittedName>
        <fullName evidence="2">Protein prkA</fullName>
    </submittedName>
</protein>
<dbReference type="InterPro" id="IPR010650">
    <property type="entry name" value="PrkA_C"/>
</dbReference>
<dbReference type="InterPro" id="IPR013153">
    <property type="entry name" value="Prk_AAA"/>
</dbReference>